<protein>
    <submittedName>
        <fullName evidence="2">G8079 protein</fullName>
    </submittedName>
</protein>
<evidence type="ECO:0000256" key="1">
    <source>
        <dbReference type="SAM" id="Phobius"/>
    </source>
</evidence>
<keyword evidence="1" id="KW-1133">Transmembrane helix</keyword>
<keyword evidence="3" id="KW-1185">Reference proteome</keyword>
<keyword evidence="1" id="KW-0812">Transmembrane</keyword>
<organism evidence="2 3">
    <name type="scientific">Coccomyxa viridis</name>
    <dbReference type="NCBI Taxonomy" id="1274662"/>
    <lineage>
        <taxon>Eukaryota</taxon>
        <taxon>Viridiplantae</taxon>
        <taxon>Chlorophyta</taxon>
        <taxon>core chlorophytes</taxon>
        <taxon>Trebouxiophyceae</taxon>
        <taxon>Trebouxiophyceae incertae sedis</taxon>
        <taxon>Coccomyxaceae</taxon>
        <taxon>Coccomyxa</taxon>
    </lineage>
</organism>
<gene>
    <name evidence="2" type="primary">g8079</name>
    <name evidence="2" type="ORF">VP750_LOCUS6941</name>
</gene>
<dbReference type="Proteomes" id="UP001497392">
    <property type="component" value="Unassembled WGS sequence"/>
</dbReference>
<dbReference type="EMBL" id="CAXHTA020000012">
    <property type="protein sequence ID" value="CAL5225282.1"/>
    <property type="molecule type" value="Genomic_DNA"/>
</dbReference>
<comment type="caution">
    <text evidence="2">The sequence shown here is derived from an EMBL/GenBank/DDBJ whole genome shotgun (WGS) entry which is preliminary data.</text>
</comment>
<evidence type="ECO:0000313" key="3">
    <source>
        <dbReference type="Proteomes" id="UP001497392"/>
    </source>
</evidence>
<accession>A0ABP1G5Z5</accession>
<feature type="transmembrane region" description="Helical" evidence="1">
    <location>
        <begin position="416"/>
        <end position="439"/>
    </location>
</feature>
<evidence type="ECO:0000313" key="2">
    <source>
        <dbReference type="EMBL" id="CAL5225282.1"/>
    </source>
</evidence>
<keyword evidence="1" id="KW-0472">Membrane</keyword>
<sequence length="473" mass="52482">MISTYTEGDTDPCIGSGKEDDVCTKLARGGPNNATYITGFTILDREHTAIVGIEDLGTQLTVQVDGKRLLLDPTVHSNALVQNWQFPSKDGNSLNVSWERYDAYHAAPQVNFTARAATYTIWLNYEQQGRPARLTRTDSNPVINAGPSDRVNPTAAGFGGRAFEVSDLDSDSVYCLLSSPFHQVGARIVKAGPDNATVYMTGMGIMYKEHEILVEVNNDGSGVILTIDGQDLKLSNGWFEDSWTYNCQTGGSVSVLWQLYRPLLGNTVEITTDVLSMTIWLVPARKENIAVNVPPYLNAETTVLQDINDTGYFQGMLGETYDRFIAGDAVKTKTSPLYLPDDNKFHGIGKRAQYKMDSYWDTNHTFALYNATSFPDEALRLREAKNLPQPSAAIFNDAQAYTNWQPAPKAVDKKRLAIVLSVLLSALVLSSCLCFVVGYHRHNIRKAFRLPRALSASLKLPLHYERHQDSHKT</sequence>
<proteinExistence type="predicted"/>
<reference evidence="2 3" key="1">
    <citation type="submission" date="2024-06" db="EMBL/GenBank/DDBJ databases">
        <authorList>
            <person name="Kraege A."/>
            <person name="Thomma B."/>
        </authorList>
    </citation>
    <scope>NUCLEOTIDE SEQUENCE [LARGE SCALE GENOMIC DNA]</scope>
</reference>
<name>A0ABP1G5Z5_9CHLO</name>